<dbReference type="EMBL" id="MZ443786">
    <property type="protein sequence ID" value="QZE59291.1"/>
    <property type="molecule type" value="Genomic_DNA"/>
</dbReference>
<keyword evidence="2" id="KW-1185">Reference proteome</keyword>
<sequence>MSYTIKRDLMIAFVQNDQLQCASIKVKASGNEDVFIYSALGGLQALLNTKIFTQKPTDVDLLPTLEYRQAAHCLYSDTGILKRLENIFSKDGVTIKLVDKQKDSVLSVASLFWIDRKDMVACQVLETDLEKHDKKTLIVTEDLDVDYVNSPVVIPYDADAQCVHDTYLCERVYTLHGWNETVTCAVGK</sequence>
<evidence type="ECO:0000313" key="1">
    <source>
        <dbReference type="EMBL" id="QZE59291.1"/>
    </source>
</evidence>
<gene>
    <name evidence="1" type="ORF">pEaSNUABM2_00047</name>
</gene>
<evidence type="ECO:0000313" key="2">
    <source>
        <dbReference type="Proteomes" id="UP000827974"/>
    </source>
</evidence>
<reference evidence="1 2" key="1">
    <citation type="submission" date="2021-06" db="EMBL/GenBank/DDBJ databases">
        <title>Complete genome sequence of Erwinia phage pEa_SNUABM_2.</title>
        <authorList>
            <person name="Kim S.G."/>
            <person name="Park S.C."/>
        </authorList>
    </citation>
    <scope>NUCLEOTIDE SEQUENCE [LARGE SCALE GENOMIC DNA]</scope>
</reference>
<proteinExistence type="predicted"/>
<name>A0AAE8C309_9CAUD</name>
<organism evidence="1 2">
    <name type="scientific">Erwinia phage pEa_SNUABM_2</name>
    <dbReference type="NCBI Taxonomy" id="2869547"/>
    <lineage>
        <taxon>Viruses</taxon>
        <taxon>Duplodnaviria</taxon>
        <taxon>Heunggongvirae</taxon>
        <taxon>Uroviricota</taxon>
        <taxon>Caudoviricetes</taxon>
        <taxon>Alexandravirus</taxon>
        <taxon>Alexandravirus SNUABM2</taxon>
    </lineage>
</organism>
<accession>A0AAE8C309</accession>
<protein>
    <submittedName>
        <fullName evidence="1">Uncharacterized protein</fullName>
    </submittedName>
</protein>
<dbReference type="Proteomes" id="UP000827974">
    <property type="component" value="Segment"/>
</dbReference>